<keyword evidence="1" id="KW-0732">Signal</keyword>
<dbReference type="NCBIfam" id="TIGR03804">
    <property type="entry name" value="para_beta_helix"/>
    <property type="match status" value="1"/>
</dbReference>
<dbReference type="InterPro" id="IPR037524">
    <property type="entry name" value="PA14/GLEYA"/>
</dbReference>
<feature type="domain" description="PA14" evidence="2">
    <location>
        <begin position="48"/>
        <end position="201"/>
    </location>
</feature>
<evidence type="ECO:0000313" key="3">
    <source>
        <dbReference type="EMBL" id="MCJ8211020.1"/>
    </source>
</evidence>
<dbReference type="InterPro" id="IPR011658">
    <property type="entry name" value="PA14_dom"/>
</dbReference>
<evidence type="ECO:0000259" key="2">
    <source>
        <dbReference type="PROSITE" id="PS51820"/>
    </source>
</evidence>
<protein>
    <submittedName>
        <fullName evidence="3">PA14 domain-containing protein</fullName>
    </submittedName>
</protein>
<comment type="caution">
    <text evidence="3">The sequence shown here is derived from an EMBL/GenBank/DDBJ whole genome shotgun (WGS) entry which is preliminary data.</text>
</comment>
<dbReference type="Proteomes" id="UP001139450">
    <property type="component" value="Unassembled WGS sequence"/>
</dbReference>
<name>A0A9X2BAQ7_9SPHI</name>
<dbReference type="Gene3D" id="2.160.20.10">
    <property type="entry name" value="Single-stranded right-handed beta-helix, Pectin lyase-like"/>
    <property type="match status" value="1"/>
</dbReference>
<dbReference type="InterPro" id="IPR039448">
    <property type="entry name" value="Beta_helix"/>
</dbReference>
<proteinExistence type="predicted"/>
<dbReference type="Pfam" id="PF07691">
    <property type="entry name" value="PA14"/>
    <property type="match status" value="1"/>
</dbReference>
<keyword evidence="4" id="KW-1185">Reference proteome</keyword>
<organism evidence="3 4">
    <name type="scientific">Mucilaginibacter straminoryzae</name>
    <dbReference type="NCBI Taxonomy" id="2932774"/>
    <lineage>
        <taxon>Bacteria</taxon>
        <taxon>Pseudomonadati</taxon>
        <taxon>Bacteroidota</taxon>
        <taxon>Sphingobacteriia</taxon>
        <taxon>Sphingobacteriales</taxon>
        <taxon>Sphingobacteriaceae</taxon>
        <taxon>Mucilaginibacter</taxon>
    </lineage>
</organism>
<gene>
    <name evidence="3" type="ORF">MUY27_14975</name>
</gene>
<evidence type="ECO:0000256" key="1">
    <source>
        <dbReference type="ARBA" id="ARBA00022729"/>
    </source>
</evidence>
<dbReference type="InterPro" id="IPR011050">
    <property type="entry name" value="Pectin_lyase_fold/virulence"/>
</dbReference>
<accession>A0A9X2BAQ7</accession>
<dbReference type="InterPro" id="IPR052387">
    <property type="entry name" value="Fibrocystin"/>
</dbReference>
<dbReference type="InterPro" id="IPR012334">
    <property type="entry name" value="Pectin_lyas_fold"/>
</dbReference>
<dbReference type="Gene3D" id="2.60.120.1560">
    <property type="match status" value="1"/>
</dbReference>
<dbReference type="InterPro" id="IPR006626">
    <property type="entry name" value="PbH1"/>
</dbReference>
<dbReference type="InterPro" id="IPR022441">
    <property type="entry name" value="Para_beta_helix_rpt-2"/>
</dbReference>
<sequence length="504" mass="53397">MLLLTSLTALLPFISSCQKEELAPESAVATISAKSLAVEANANTNASIMPAGVVCEEWSNVSGNDVAQVPVSNPSGSKSSITTLEKASSSTPNYGRRLSAYITAPYTGNYTFAVAGDDAVDLYLSTDTDPSKKVKIAGLLSWTNFREFTKYASQKSAQIKLQAGQKYYIEVLQKQGGGDGHVSVQWTMPNNVTETPIASSRFAAYSAPAAAPASSAPTYTASGVVTLRNVHDMTISGKAIAGGNQPAISLIDCYNIRITNCKLYNSSDVGVYLHNCRNITVDYNFFTNVSTGVYVDQAVQGGIVVNNNQFLNMKGPFPRGQFVQFNNVNGSGNSISYNKGENVFGASNPEDGISLYQSNGTPSSPITVNGNWIRGGGPSASGGGIMLGDLGGSNQVAMNNILVNPGQYGMAIAGGSNNQLINNVIFGKQQYFTNVGIYVNSIGGHKVSNSKVKGNKVKFYNSNNYLNPVWLSNNADKPDGWDTDNKWGDGADASILPASIITYK</sequence>
<dbReference type="RefSeq" id="WP_245131209.1">
    <property type="nucleotide sequence ID" value="NZ_JALJEJ010000007.1"/>
</dbReference>
<dbReference type="SUPFAM" id="SSF56988">
    <property type="entry name" value="Anthrax protective antigen"/>
    <property type="match status" value="1"/>
</dbReference>
<dbReference type="Pfam" id="PF13229">
    <property type="entry name" value="Beta_helix"/>
    <property type="match status" value="1"/>
</dbReference>
<dbReference type="PANTHER" id="PTHR46769:SF2">
    <property type="entry name" value="FIBROCYSTIN-L ISOFORM 2 PRECURSOR-RELATED"/>
    <property type="match status" value="1"/>
</dbReference>
<dbReference type="PROSITE" id="PS51820">
    <property type="entry name" value="PA14"/>
    <property type="match status" value="1"/>
</dbReference>
<dbReference type="SUPFAM" id="SSF51126">
    <property type="entry name" value="Pectin lyase-like"/>
    <property type="match status" value="1"/>
</dbReference>
<dbReference type="EMBL" id="JALJEJ010000007">
    <property type="protein sequence ID" value="MCJ8211020.1"/>
    <property type="molecule type" value="Genomic_DNA"/>
</dbReference>
<dbReference type="SMART" id="SM00710">
    <property type="entry name" value="PbH1"/>
    <property type="match status" value="5"/>
</dbReference>
<dbReference type="SMART" id="SM00758">
    <property type="entry name" value="PA14"/>
    <property type="match status" value="1"/>
</dbReference>
<reference evidence="3" key="1">
    <citation type="submission" date="2022-04" db="EMBL/GenBank/DDBJ databases">
        <title>Mucilaginibacter sp. RS28 isolated from freshwater.</title>
        <authorList>
            <person name="Ko S.-R."/>
        </authorList>
    </citation>
    <scope>NUCLEOTIDE SEQUENCE</scope>
    <source>
        <strain evidence="3">RS28</strain>
    </source>
</reference>
<evidence type="ECO:0000313" key="4">
    <source>
        <dbReference type="Proteomes" id="UP001139450"/>
    </source>
</evidence>
<dbReference type="AlphaFoldDB" id="A0A9X2BAQ7"/>
<dbReference type="PANTHER" id="PTHR46769">
    <property type="entry name" value="POLYCYSTIC KIDNEY AND HEPATIC DISEASE 1 (AUTOSOMAL RECESSIVE)-LIKE 1"/>
    <property type="match status" value="1"/>
</dbReference>